<evidence type="ECO:0000313" key="2">
    <source>
        <dbReference type="Proteomes" id="UP000272942"/>
    </source>
</evidence>
<dbReference type="WBParaSite" id="ECPE_0000654601-mRNA-1">
    <property type="protein sequence ID" value="ECPE_0000654601-mRNA-1"/>
    <property type="gene ID" value="ECPE_0000654601"/>
</dbReference>
<sequence length="422" mass="47739">MLQLRSSELNQSLLAPVKVAKRLDFYLKDRSLIVFRILHEVVRAYREQNYGFKFMLKQLLDFPGTQANSALSHETTRVNTARGTNTSRRKSVILAFMAQDEDLVQLMPFFTPATGHPRILSVHPSSSSTRQLCDAQSNTDVMTEWINDWIGTAGQTLSELHILGFPCPDPPADLMTKICNHLTDLNKRMRISSDVGAIDGVLYLPAVEYLLTEESPHAVSSFFIHCDIHSEVACILFEILVITGSALGPSQSEPKYLWIRSIFDKSCTLSESHDPIMLSRLSSHASAKLQSLCYMQSGNSTAQDLCVIRTHLEDIIRTLFLIDWLTCKHPQSHKIYRTHGFIELLSWFRPRRVFKLFQWLYESDFSASEIRLFKCAVVALASRISARVTGRTKAKWLELDQTEQDIDEENAGKPAAVCTTPA</sequence>
<reference evidence="1 2" key="2">
    <citation type="submission" date="2018-11" db="EMBL/GenBank/DDBJ databases">
        <authorList>
            <consortium name="Pathogen Informatics"/>
        </authorList>
    </citation>
    <scope>NUCLEOTIDE SEQUENCE [LARGE SCALE GENOMIC DNA]</scope>
    <source>
        <strain evidence="1 2">Egypt</strain>
    </source>
</reference>
<reference evidence="3" key="1">
    <citation type="submission" date="2016-06" db="UniProtKB">
        <authorList>
            <consortium name="WormBaseParasite"/>
        </authorList>
    </citation>
    <scope>IDENTIFICATION</scope>
</reference>
<dbReference type="AlphaFoldDB" id="A0A183AHU8"/>
<evidence type="ECO:0000313" key="1">
    <source>
        <dbReference type="EMBL" id="VDP78610.1"/>
    </source>
</evidence>
<protein>
    <submittedName>
        <fullName evidence="3">ORC_WH_C domain-containing protein</fullName>
    </submittedName>
</protein>
<organism evidence="3">
    <name type="scientific">Echinostoma caproni</name>
    <dbReference type="NCBI Taxonomy" id="27848"/>
    <lineage>
        <taxon>Eukaryota</taxon>
        <taxon>Metazoa</taxon>
        <taxon>Spiralia</taxon>
        <taxon>Lophotrochozoa</taxon>
        <taxon>Platyhelminthes</taxon>
        <taxon>Trematoda</taxon>
        <taxon>Digenea</taxon>
        <taxon>Plagiorchiida</taxon>
        <taxon>Echinostomata</taxon>
        <taxon>Echinostomatoidea</taxon>
        <taxon>Echinostomatidae</taxon>
        <taxon>Echinostoma</taxon>
    </lineage>
</organism>
<dbReference type="OrthoDB" id="6249167at2759"/>
<gene>
    <name evidence="1" type="ORF">ECPE_LOCUS6533</name>
</gene>
<evidence type="ECO:0000313" key="3">
    <source>
        <dbReference type="WBParaSite" id="ECPE_0000654601-mRNA-1"/>
    </source>
</evidence>
<proteinExistence type="predicted"/>
<dbReference type="EMBL" id="UZAN01043544">
    <property type="protein sequence ID" value="VDP78610.1"/>
    <property type="molecule type" value="Genomic_DNA"/>
</dbReference>
<keyword evidence="2" id="KW-1185">Reference proteome</keyword>
<dbReference type="Proteomes" id="UP000272942">
    <property type="component" value="Unassembled WGS sequence"/>
</dbReference>
<accession>A0A183AHU8</accession>
<name>A0A183AHU8_9TREM</name>